<evidence type="ECO:0000313" key="4">
    <source>
        <dbReference type="Proteomes" id="UP001237592"/>
    </source>
</evidence>
<evidence type="ECO:0000313" key="3">
    <source>
        <dbReference type="EMBL" id="MDQ4625085.1"/>
    </source>
</evidence>
<reference evidence="3 4" key="1">
    <citation type="submission" date="2023-08" db="EMBL/GenBank/DDBJ databases">
        <title>Draft genome sequence of Janthinobacterium lividum.</title>
        <authorList>
            <person name="Chun B.H."/>
            <person name="Lee Y."/>
        </authorList>
    </citation>
    <scope>NUCLEOTIDE SEQUENCE [LARGE SCALE GENOMIC DNA]</scope>
    <source>
        <strain evidence="3 4">AMJK</strain>
    </source>
</reference>
<feature type="domain" description="DUF7822" evidence="2">
    <location>
        <begin position="12"/>
        <end position="144"/>
    </location>
</feature>
<dbReference type="Pfam" id="PF25135">
    <property type="entry name" value="DUF7822"/>
    <property type="match status" value="1"/>
</dbReference>
<dbReference type="Pfam" id="PF14903">
    <property type="entry name" value="WG_beta_rep"/>
    <property type="match status" value="2"/>
</dbReference>
<comment type="caution">
    <text evidence="3">The sequence shown here is derived from an EMBL/GenBank/DDBJ whole genome shotgun (WGS) entry which is preliminary data.</text>
</comment>
<dbReference type="InterPro" id="IPR032774">
    <property type="entry name" value="WG_beta_rep"/>
</dbReference>
<dbReference type="RefSeq" id="WP_307778406.1">
    <property type="nucleotide sequence ID" value="NZ_JAVFKP010000001.1"/>
</dbReference>
<dbReference type="EMBL" id="JAVFKP010000001">
    <property type="protein sequence ID" value="MDQ4625085.1"/>
    <property type="molecule type" value="Genomic_DNA"/>
</dbReference>
<dbReference type="Pfam" id="PF20335">
    <property type="entry name" value="DUF6630"/>
    <property type="match status" value="1"/>
</dbReference>
<gene>
    <name evidence="3" type="ORF">RB624_04200</name>
</gene>
<dbReference type="InterPro" id="IPR046582">
    <property type="entry name" value="DUF6630"/>
</dbReference>
<evidence type="ECO:0000259" key="2">
    <source>
        <dbReference type="Pfam" id="PF25135"/>
    </source>
</evidence>
<evidence type="ECO:0000259" key="1">
    <source>
        <dbReference type="Pfam" id="PF20335"/>
    </source>
</evidence>
<feature type="domain" description="DUF6630" evidence="1">
    <location>
        <begin position="515"/>
        <end position="661"/>
    </location>
</feature>
<dbReference type="InterPro" id="IPR056724">
    <property type="entry name" value="DUF7822"/>
</dbReference>
<accession>A0ABU0XNJ3</accession>
<name>A0ABU0XNJ3_9BURK</name>
<organism evidence="3 4">
    <name type="scientific">Janthinobacterium lividum</name>
    <dbReference type="NCBI Taxonomy" id="29581"/>
    <lineage>
        <taxon>Bacteria</taxon>
        <taxon>Pseudomonadati</taxon>
        <taxon>Pseudomonadota</taxon>
        <taxon>Betaproteobacteria</taxon>
        <taxon>Burkholderiales</taxon>
        <taxon>Oxalobacteraceae</taxon>
        <taxon>Janthinobacterium</taxon>
    </lineage>
</organism>
<proteinExistence type="predicted"/>
<dbReference type="Proteomes" id="UP001237592">
    <property type="component" value="Unassembled WGS sequence"/>
</dbReference>
<keyword evidence="4" id="KW-1185">Reference proteome</keyword>
<protein>
    <submittedName>
        <fullName evidence="3">WG repeat-containing protein</fullName>
    </submittedName>
</protein>
<sequence>MINTAALFSIAFLPGQAGFDTDTITGLAEWRLDIPMLFKLLVGAGAQATAWPIYGDGEDCPCVLAAPMVQAQASWQALSALMDKPRDAAAIVARSAISTLLAGGQPWLILDCVQLIPHDIGTPEYAAGLEGLRAEAQALHSALQRGEREALATLLAAGTASPATGYWSATAVAQLADVGELAADELPFLQGLEVVGWEEDVLCHEVSAPGEPAVAGLVTPYGRWIVPLSQRYVDLGVYYADDGWITFATADAPDAHGVLNLNGTVVLPPAPGALYVITPHLLQQIDADGASRLLRLPDGALLIDRVDNMCLREDGLIDIERQTDQTDDDEKHNVCGVLDKTGKVVVPPAYSSVQDFGTKKKIAVVSQRIAGRFLFGLVNSQGELLAPCQYEAIDCATTSSPPKLRKNLIFAIDAQGLACMLTLDGKQVFTPLYPPAHHLRGVAVQSDFLYVVKDGMAWSMDFTGQLLEQFDTVENFKAAVTAQLSAALGLSKKEPVRHRSFTPPQILAKADREQLRAMAALLLLGDAELAARCVDITLEELAEDDPEEEYEGDTPEAACFFLLWSTAADVLGHGTTLDWKAVDEVPRIGQHIELPALRDFRWTEREDGDAMAEGLAAIAAHLAPHQLRLVNMHGGEDTYYLGVVRACDVPAFQAMAAQAALKSVVC</sequence>